<accession>A0A645BRH5</accession>
<dbReference type="GO" id="GO:0005737">
    <property type="term" value="C:cytoplasm"/>
    <property type="evidence" value="ECO:0007669"/>
    <property type="project" value="TreeGrafter"/>
</dbReference>
<dbReference type="InterPro" id="IPR003959">
    <property type="entry name" value="ATPase_AAA_core"/>
</dbReference>
<dbReference type="InterPro" id="IPR001270">
    <property type="entry name" value="ClpA/B"/>
</dbReference>
<dbReference type="Gene3D" id="1.10.8.60">
    <property type="match status" value="1"/>
</dbReference>
<dbReference type="AlphaFoldDB" id="A0A645BRH5"/>
<dbReference type="PANTHER" id="PTHR11638:SF18">
    <property type="entry name" value="HEAT SHOCK PROTEIN 104"/>
    <property type="match status" value="1"/>
</dbReference>
<dbReference type="GO" id="GO:0005524">
    <property type="term" value="F:ATP binding"/>
    <property type="evidence" value="ECO:0007669"/>
    <property type="project" value="UniProtKB-KW"/>
</dbReference>
<comment type="caution">
    <text evidence="4">The sequence shown here is derived from an EMBL/GenBank/DDBJ whole genome shotgun (WGS) entry which is preliminary data.</text>
</comment>
<dbReference type="CDD" id="cd19499">
    <property type="entry name" value="RecA-like_ClpB_Hsp104-like"/>
    <property type="match status" value="1"/>
</dbReference>
<keyword evidence="1" id="KW-0547">Nucleotide-binding</keyword>
<dbReference type="PRINTS" id="PR00300">
    <property type="entry name" value="CLPPROTEASEA"/>
</dbReference>
<feature type="domain" description="Clp ATPase C-terminal" evidence="3">
    <location>
        <begin position="138"/>
        <end position="227"/>
    </location>
</feature>
<dbReference type="PANTHER" id="PTHR11638">
    <property type="entry name" value="ATP-DEPENDENT CLP PROTEASE"/>
    <property type="match status" value="1"/>
</dbReference>
<dbReference type="GO" id="GO:0034605">
    <property type="term" value="P:cellular response to heat"/>
    <property type="evidence" value="ECO:0007669"/>
    <property type="project" value="TreeGrafter"/>
</dbReference>
<dbReference type="SMART" id="SM01086">
    <property type="entry name" value="ClpB_D2-small"/>
    <property type="match status" value="1"/>
</dbReference>
<dbReference type="InterPro" id="IPR019489">
    <property type="entry name" value="Clp_ATPase_C"/>
</dbReference>
<organism evidence="4">
    <name type="scientific">bioreactor metagenome</name>
    <dbReference type="NCBI Taxonomy" id="1076179"/>
    <lineage>
        <taxon>unclassified sequences</taxon>
        <taxon>metagenomes</taxon>
        <taxon>ecological metagenomes</taxon>
    </lineage>
</organism>
<dbReference type="InterPro" id="IPR050130">
    <property type="entry name" value="ClpA_ClpB"/>
</dbReference>
<dbReference type="EMBL" id="VSSQ01021987">
    <property type="protein sequence ID" value="MPM67966.1"/>
    <property type="molecule type" value="Genomic_DNA"/>
</dbReference>
<evidence type="ECO:0000313" key="4">
    <source>
        <dbReference type="EMBL" id="MPM67966.1"/>
    </source>
</evidence>
<gene>
    <name evidence="4" type="primary">clpB_20</name>
    <name evidence="4" type="ORF">SDC9_114891</name>
</gene>
<evidence type="ECO:0000256" key="2">
    <source>
        <dbReference type="ARBA" id="ARBA00022840"/>
    </source>
</evidence>
<keyword evidence="2" id="KW-0067">ATP-binding</keyword>
<dbReference type="Pfam" id="PF10431">
    <property type="entry name" value="ClpB_D2-small"/>
    <property type="match status" value="1"/>
</dbReference>
<dbReference type="InterPro" id="IPR027417">
    <property type="entry name" value="P-loop_NTPase"/>
</dbReference>
<sequence length="241" mass="27242">MEKFALSRLIGAPPGYVGYEEGGQLSEKVRRKPYSVILLDEIEKAHPDIFNILLQVLDEGRLTDSNGRHIDFRNTLLIMTSNAGSRELKDFGAGMGFSNVTKRNITDNNRFIIEKVLKKTFSPEFLNRLDEQILFNPLTKEDICKIIDIELDDLYRRVEMAGYKLILKDDAKIFVADAGYDPQYGARPLKRAIQKHIEDPLAEAIIGGSFKMGDTIEIGLDKKGLKKGETPDKLKVARVKK</sequence>
<name>A0A645BRH5_9ZZZZ</name>
<evidence type="ECO:0000256" key="1">
    <source>
        <dbReference type="ARBA" id="ARBA00022741"/>
    </source>
</evidence>
<dbReference type="SUPFAM" id="SSF52540">
    <property type="entry name" value="P-loop containing nucleoside triphosphate hydrolases"/>
    <property type="match status" value="1"/>
</dbReference>
<dbReference type="Gene3D" id="3.40.50.300">
    <property type="entry name" value="P-loop containing nucleotide triphosphate hydrolases"/>
    <property type="match status" value="1"/>
</dbReference>
<proteinExistence type="predicted"/>
<dbReference type="GO" id="GO:0016887">
    <property type="term" value="F:ATP hydrolysis activity"/>
    <property type="evidence" value="ECO:0007669"/>
    <property type="project" value="InterPro"/>
</dbReference>
<reference evidence="4" key="1">
    <citation type="submission" date="2019-08" db="EMBL/GenBank/DDBJ databases">
        <authorList>
            <person name="Kucharzyk K."/>
            <person name="Murdoch R.W."/>
            <person name="Higgins S."/>
            <person name="Loffler F."/>
        </authorList>
    </citation>
    <scope>NUCLEOTIDE SEQUENCE</scope>
</reference>
<protein>
    <submittedName>
        <fullName evidence="4">Chaperone protein ClpB</fullName>
    </submittedName>
</protein>
<evidence type="ECO:0000259" key="3">
    <source>
        <dbReference type="SMART" id="SM01086"/>
    </source>
</evidence>
<dbReference type="Pfam" id="PF07724">
    <property type="entry name" value="AAA_2"/>
    <property type="match status" value="1"/>
</dbReference>